<dbReference type="AlphaFoldDB" id="A0A9D9ED09"/>
<evidence type="ECO:0000313" key="2">
    <source>
        <dbReference type="EMBL" id="MBO8442869.1"/>
    </source>
</evidence>
<reference evidence="2" key="2">
    <citation type="journal article" date="2021" name="PeerJ">
        <title>Extensive microbial diversity within the chicken gut microbiome revealed by metagenomics and culture.</title>
        <authorList>
            <person name="Gilroy R."/>
            <person name="Ravi A."/>
            <person name="Getino M."/>
            <person name="Pursley I."/>
            <person name="Horton D.L."/>
            <person name="Alikhan N.F."/>
            <person name="Baker D."/>
            <person name="Gharbi K."/>
            <person name="Hall N."/>
            <person name="Watson M."/>
            <person name="Adriaenssens E.M."/>
            <person name="Foster-Nyarko E."/>
            <person name="Jarju S."/>
            <person name="Secka A."/>
            <person name="Antonio M."/>
            <person name="Oren A."/>
            <person name="Chaudhuri R.R."/>
            <person name="La Ragione R."/>
            <person name="Hildebrand F."/>
            <person name="Pallen M.J."/>
        </authorList>
    </citation>
    <scope>NUCLEOTIDE SEQUENCE</scope>
    <source>
        <strain evidence="2">11167</strain>
    </source>
</reference>
<proteinExistence type="predicted"/>
<name>A0A9D9ED09_9SPIR</name>
<comment type="caution">
    <text evidence="2">The sequence shown here is derived from an EMBL/GenBank/DDBJ whole genome shotgun (WGS) entry which is preliminary data.</text>
</comment>
<gene>
    <name evidence="2" type="ORF">IAC42_03835</name>
</gene>
<evidence type="ECO:0000313" key="3">
    <source>
        <dbReference type="Proteomes" id="UP000823633"/>
    </source>
</evidence>
<feature type="chain" id="PRO_5039468632" evidence="1">
    <location>
        <begin position="20"/>
        <end position="299"/>
    </location>
</feature>
<reference evidence="2" key="1">
    <citation type="submission" date="2020-10" db="EMBL/GenBank/DDBJ databases">
        <authorList>
            <person name="Gilroy R."/>
        </authorList>
    </citation>
    <scope>NUCLEOTIDE SEQUENCE</scope>
    <source>
        <strain evidence="2">11167</strain>
    </source>
</reference>
<protein>
    <submittedName>
        <fullName evidence="2">Uncharacterized protein</fullName>
    </submittedName>
</protein>
<dbReference type="Proteomes" id="UP000823633">
    <property type="component" value="Unassembled WGS sequence"/>
</dbReference>
<evidence type="ECO:0000256" key="1">
    <source>
        <dbReference type="SAM" id="SignalP"/>
    </source>
</evidence>
<organism evidence="2 3">
    <name type="scientific">Candidatus Aphodenecus pullistercoris</name>
    <dbReference type="NCBI Taxonomy" id="2840669"/>
    <lineage>
        <taxon>Bacteria</taxon>
        <taxon>Pseudomonadati</taxon>
        <taxon>Spirochaetota</taxon>
        <taxon>Spirochaetia</taxon>
        <taxon>Spirochaetales</taxon>
        <taxon>Candidatus Aphodenecus</taxon>
    </lineage>
</organism>
<feature type="signal peptide" evidence="1">
    <location>
        <begin position="1"/>
        <end position="19"/>
    </location>
</feature>
<sequence>MKKTIAMLIALLCALTLSAAFDPAYSDSLFYLEQDYESDLDYLDSTLASATDDEERAAILWRQARDVLTITDDVPEDEKDERLAGYGEAQDLAQQSVDTYETPNGYHWLSSAIGRIGQVNGPLNSLSKAKPMRELIYKVQNDFNADMSDSWYVLGLLYDQLPGAPLSFGNSNYAISYMRRCVDTQDNVNRLNLTNYLELAQQLYDRNWKADKRAKEADKMEDKYASETVPTEKMKYYEGRDGRDTKPFYSTVSIGQMSDRQEAAMICQYAMAVYGLKAEPLASDTQKYNEIVEWYNSIT</sequence>
<accession>A0A9D9ED09</accession>
<keyword evidence="1" id="KW-0732">Signal</keyword>
<dbReference type="EMBL" id="JADIMU010000024">
    <property type="protein sequence ID" value="MBO8442869.1"/>
    <property type="molecule type" value="Genomic_DNA"/>
</dbReference>